<sequence>MAIDRARIEAAVVELLHAIGEDPTKEGFSTTPERVAQAYSEFFAGVGEDPLVHLAESVPVDQLSDAVVVTNITVRSMCEHHLLPFLGVAHLAYLPGDRVVGLGKLPRVVNTLAARPQMQESLTEQIADALVEGLDPRGVVVVVEAKHQCVGARGVEQTDSRTITIASRGELTDPVARAEIMTLIGTSTAGHDHD</sequence>
<proteinExistence type="inferred from homology"/>
<dbReference type="AlphaFoldDB" id="A0A173LY35"/>
<dbReference type="GO" id="GO:0003934">
    <property type="term" value="F:GTP cyclohydrolase I activity"/>
    <property type="evidence" value="ECO:0007669"/>
    <property type="project" value="UniProtKB-UniRule"/>
</dbReference>
<dbReference type="GO" id="GO:0005525">
    <property type="term" value="F:GTP binding"/>
    <property type="evidence" value="ECO:0007669"/>
    <property type="project" value="UniProtKB-KW"/>
</dbReference>
<feature type="binding site" evidence="6">
    <location>
        <position position="78"/>
    </location>
    <ligand>
        <name>Zn(2+)</name>
        <dbReference type="ChEBI" id="CHEBI:29105"/>
    </ligand>
</feature>
<evidence type="ECO:0000256" key="2">
    <source>
        <dbReference type="ARBA" id="ARBA00005080"/>
    </source>
</evidence>
<dbReference type="InterPro" id="IPR043134">
    <property type="entry name" value="GTP-CH-I_N"/>
</dbReference>
<evidence type="ECO:0000313" key="8">
    <source>
        <dbReference type="EMBL" id="BAU99810.1"/>
    </source>
</evidence>
<evidence type="ECO:0000259" key="7">
    <source>
        <dbReference type="Pfam" id="PF01227"/>
    </source>
</evidence>
<dbReference type="UniPathway" id="UPA00848">
    <property type="reaction ID" value="UER00151"/>
</dbReference>
<keyword evidence="6" id="KW-0342">GTP-binding</keyword>
<keyword evidence="5 6" id="KW-0378">Hydrolase</keyword>
<dbReference type="GO" id="GO:0005737">
    <property type="term" value="C:cytoplasm"/>
    <property type="evidence" value="ECO:0007669"/>
    <property type="project" value="TreeGrafter"/>
</dbReference>
<dbReference type="InterPro" id="IPR001474">
    <property type="entry name" value="GTP_CycHdrlase_I"/>
</dbReference>
<feature type="domain" description="GTP cyclohydrolase I" evidence="7">
    <location>
        <begin position="8"/>
        <end position="184"/>
    </location>
</feature>
<dbReference type="Gene3D" id="1.10.286.10">
    <property type="match status" value="1"/>
</dbReference>
<dbReference type="EC" id="3.5.4.16" evidence="6"/>
<dbReference type="KEGG" id="amin:AUMI_112680"/>
<organism evidence="8 9">
    <name type="scientific">Aurantimicrobium minutum</name>
    <dbReference type="NCBI Taxonomy" id="708131"/>
    <lineage>
        <taxon>Bacteria</taxon>
        <taxon>Bacillati</taxon>
        <taxon>Actinomycetota</taxon>
        <taxon>Actinomycetes</taxon>
        <taxon>Micrococcales</taxon>
        <taxon>Microbacteriaceae</taxon>
        <taxon>Aurantimicrobium</taxon>
    </lineage>
</organism>
<dbReference type="PANTHER" id="PTHR11109">
    <property type="entry name" value="GTP CYCLOHYDROLASE I"/>
    <property type="match status" value="1"/>
</dbReference>
<evidence type="ECO:0000313" key="9">
    <source>
        <dbReference type="Proteomes" id="UP000243847"/>
    </source>
</evidence>
<dbReference type="RefSeq" id="WP_172418275.1">
    <property type="nucleotide sequence ID" value="NZ_AP017457.1"/>
</dbReference>
<name>A0A173LY35_9MICO</name>
<comment type="pathway">
    <text evidence="2 6">Cofactor biosynthesis; 7,8-dihydroneopterin triphosphate biosynthesis; 7,8-dihydroneopterin triphosphate from GTP: step 1/1.</text>
</comment>
<dbReference type="EMBL" id="AP017457">
    <property type="protein sequence ID" value="BAU99810.1"/>
    <property type="molecule type" value="Genomic_DNA"/>
</dbReference>
<gene>
    <name evidence="6" type="primary">folE</name>
    <name evidence="8" type="ORF">AUMI_112680</name>
</gene>
<reference evidence="8 9" key="1">
    <citation type="journal article" date="2016" name="Genome Announc.">
        <title>Complete Genome Sequence of Aurantimicrobium minutum Type Strain KNCT, a Planktonic Ultramicrobacterium Isolated from River Water.</title>
        <authorList>
            <person name="Nakai R."/>
            <person name="Fujisawa T."/>
            <person name="Nakamura Y."/>
            <person name="Nishide H."/>
            <person name="Uchiyama I."/>
            <person name="Baba T."/>
            <person name="Toyoda A."/>
            <person name="Fujiyama A."/>
            <person name="Naganuma T."/>
            <person name="Niki H."/>
        </authorList>
    </citation>
    <scope>NUCLEOTIDE SEQUENCE [LARGE SCALE GENOMIC DNA]</scope>
    <source>
        <strain evidence="8 9">KNC</strain>
    </source>
</reference>
<keyword evidence="6" id="KW-0862">Zinc</keyword>
<keyword evidence="6" id="KW-0547">Nucleotide-binding</keyword>
<evidence type="ECO:0000256" key="3">
    <source>
        <dbReference type="ARBA" id="ARBA00008085"/>
    </source>
</evidence>
<dbReference type="NCBIfam" id="NF006826">
    <property type="entry name" value="PRK09347.1-3"/>
    <property type="match status" value="1"/>
</dbReference>
<evidence type="ECO:0000256" key="4">
    <source>
        <dbReference type="ARBA" id="ARBA00022563"/>
    </source>
</evidence>
<keyword evidence="6" id="KW-0479">Metal-binding</keyword>
<protein>
    <recommendedName>
        <fullName evidence="6">GTP cyclohydrolase 1</fullName>
        <ecNumber evidence="6">3.5.4.16</ecNumber>
    </recommendedName>
    <alternativeName>
        <fullName evidence="6">GTP cyclohydrolase I</fullName>
        <shortName evidence="6">GTP-CH-I</shortName>
    </alternativeName>
</protein>
<dbReference type="GO" id="GO:0046654">
    <property type="term" value="P:tetrahydrofolate biosynthetic process"/>
    <property type="evidence" value="ECO:0007669"/>
    <property type="project" value="UniProtKB-UniRule"/>
</dbReference>
<dbReference type="InterPro" id="IPR043133">
    <property type="entry name" value="GTP-CH-I_C/QueF"/>
</dbReference>
<dbReference type="HAMAP" id="MF_00223">
    <property type="entry name" value="FolE"/>
    <property type="match status" value="1"/>
</dbReference>
<dbReference type="Pfam" id="PF01227">
    <property type="entry name" value="GTP_cyclohydroI"/>
    <property type="match status" value="1"/>
</dbReference>
<dbReference type="InterPro" id="IPR020602">
    <property type="entry name" value="GTP_CycHdrlase_I_dom"/>
</dbReference>
<dbReference type="FunFam" id="3.30.1130.10:FF:000001">
    <property type="entry name" value="GTP cyclohydrolase 1"/>
    <property type="match status" value="1"/>
</dbReference>
<comment type="subunit">
    <text evidence="6">Homopolymer.</text>
</comment>
<dbReference type="SUPFAM" id="SSF55620">
    <property type="entry name" value="Tetrahydrobiopterin biosynthesis enzymes-like"/>
    <property type="match status" value="1"/>
</dbReference>
<comment type="similarity">
    <text evidence="3 6">Belongs to the GTP cyclohydrolase I family.</text>
</comment>
<dbReference type="FunFam" id="1.10.286.10:FF:000001">
    <property type="entry name" value="GTP cyclohydrolase 1"/>
    <property type="match status" value="1"/>
</dbReference>
<evidence type="ECO:0000256" key="1">
    <source>
        <dbReference type="ARBA" id="ARBA00001052"/>
    </source>
</evidence>
<dbReference type="PANTHER" id="PTHR11109:SF7">
    <property type="entry name" value="GTP CYCLOHYDROLASE 1"/>
    <property type="match status" value="1"/>
</dbReference>
<dbReference type="NCBIfam" id="NF006825">
    <property type="entry name" value="PRK09347.1-2"/>
    <property type="match status" value="1"/>
</dbReference>
<accession>A0A173LY35</accession>
<dbReference type="Gene3D" id="3.30.1130.10">
    <property type="match status" value="1"/>
</dbReference>
<evidence type="ECO:0000256" key="5">
    <source>
        <dbReference type="ARBA" id="ARBA00022801"/>
    </source>
</evidence>
<evidence type="ECO:0000256" key="6">
    <source>
        <dbReference type="HAMAP-Rule" id="MF_00223"/>
    </source>
</evidence>
<feature type="binding site" evidence="6">
    <location>
        <position position="81"/>
    </location>
    <ligand>
        <name>Zn(2+)</name>
        <dbReference type="ChEBI" id="CHEBI:29105"/>
    </ligand>
</feature>
<feature type="binding site" evidence="6">
    <location>
        <position position="149"/>
    </location>
    <ligand>
        <name>Zn(2+)</name>
        <dbReference type="ChEBI" id="CHEBI:29105"/>
    </ligand>
</feature>
<dbReference type="GO" id="GO:0008270">
    <property type="term" value="F:zinc ion binding"/>
    <property type="evidence" value="ECO:0007669"/>
    <property type="project" value="UniProtKB-UniRule"/>
</dbReference>
<comment type="catalytic activity">
    <reaction evidence="1 6">
        <text>GTP + H2O = 7,8-dihydroneopterin 3'-triphosphate + formate + H(+)</text>
        <dbReference type="Rhea" id="RHEA:17473"/>
        <dbReference type="ChEBI" id="CHEBI:15377"/>
        <dbReference type="ChEBI" id="CHEBI:15378"/>
        <dbReference type="ChEBI" id="CHEBI:15740"/>
        <dbReference type="ChEBI" id="CHEBI:37565"/>
        <dbReference type="ChEBI" id="CHEBI:58462"/>
        <dbReference type="EC" id="3.5.4.16"/>
    </reaction>
</comment>
<dbReference type="Proteomes" id="UP000243847">
    <property type="component" value="Chromosome sequence1"/>
</dbReference>
<keyword evidence="4 6" id="KW-0554">One-carbon metabolism</keyword>
<dbReference type="GO" id="GO:0006729">
    <property type="term" value="P:tetrahydrobiopterin biosynthetic process"/>
    <property type="evidence" value="ECO:0007669"/>
    <property type="project" value="TreeGrafter"/>
</dbReference>
<dbReference type="GeneID" id="80452456"/>
<dbReference type="NCBIfam" id="TIGR00063">
    <property type="entry name" value="folE"/>
    <property type="match status" value="1"/>
</dbReference>
<dbReference type="GO" id="GO:0006730">
    <property type="term" value="P:one-carbon metabolic process"/>
    <property type="evidence" value="ECO:0007669"/>
    <property type="project" value="UniProtKB-UniRule"/>
</dbReference>